<proteinExistence type="predicted"/>
<dbReference type="Proteomes" id="UP000799750">
    <property type="component" value="Unassembled WGS sequence"/>
</dbReference>
<evidence type="ECO:0000313" key="2">
    <source>
        <dbReference type="Proteomes" id="UP000799750"/>
    </source>
</evidence>
<dbReference type="EMBL" id="MU004201">
    <property type="protein sequence ID" value="KAF2488739.1"/>
    <property type="molecule type" value="Genomic_DNA"/>
</dbReference>
<evidence type="ECO:0000313" key="1">
    <source>
        <dbReference type="EMBL" id="KAF2488739.1"/>
    </source>
</evidence>
<name>A0A6A6Q9N8_9PEZI</name>
<protein>
    <submittedName>
        <fullName evidence="1">Uncharacterized protein</fullName>
    </submittedName>
</protein>
<dbReference type="AlphaFoldDB" id="A0A6A6Q9N8"/>
<sequence length="128" mass="13817">MGPGKDTSLNNSINVSTGLSPNQVIYGFQLNEGLPALPVGNVTDVDDASLKAQPPTSVQDARVQDAYVDDASLKAQPPTSVQDARVQDAHVDFLDTRNRLRQEAADSIAFAAARMKLRFDKIRAPLQL</sequence>
<accession>A0A6A6Q9N8</accession>
<gene>
    <name evidence="1" type="ORF">BU16DRAFT_568031</name>
</gene>
<reference evidence="1" key="1">
    <citation type="journal article" date="2020" name="Stud. Mycol.">
        <title>101 Dothideomycetes genomes: a test case for predicting lifestyles and emergence of pathogens.</title>
        <authorList>
            <person name="Haridas S."/>
            <person name="Albert R."/>
            <person name="Binder M."/>
            <person name="Bloem J."/>
            <person name="Labutti K."/>
            <person name="Salamov A."/>
            <person name="Andreopoulos B."/>
            <person name="Baker S."/>
            <person name="Barry K."/>
            <person name="Bills G."/>
            <person name="Bluhm B."/>
            <person name="Cannon C."/>
            <person name="Castanera R."/>
            <person name="Culley D."/>
            <person name="Daum C."/>
            <person name="Ezra D."/>
            <person name="Gonzalez J."/>
            <person name="Henrissat B."/>
            <person name="Kuo A."/>
            <person name="Liang C."/>
            <person name="Lipzen A."/>
            <person name="Lutzoni F."/>
            <person name="Magnuson J."/>
            <person name="Mondo S."/>
            <person name="Nolan M."/>
            <person name="Ohm R."/>
            <person name="Pangilinan J."/>
            <person name="Park H.-J."/>
            <person name="Ramirez L."/>
            <person name="Alfaro M."/>
            <person name="Sun H."/>
            <person name="Tritt A."/>
            <person name="Yoshinaga Y."/>
            <person name="Zwiers L.-H."/>
            <person name="Turgeon B."/>
            <person name="Goodwin S."/>
            <person name="Spatafora J."/>
            <person name="Crous P."/>
            <person name="Grigoriev I."/>
        </authorList>
    </citation>
    <scope>NUCLEOTIDE SEQUENCE</scope>
    <source>
        <strain evidence="1">CBS 269.34</strain>
    </source>
</reference>
<keyword evidence="2" id="KW-1185">Reference proteome</keyword>
<organism evidence="1 2">
    <name type="scientific">Lophium mytilinum</name>
    <dbReference type="NCBI Taxonomy" id="390894"/>
    <lineage>
        <taxon>Eukaryota</taxon>
        <taxon>Fungi</taxon>
        <taxon>Dikarya</taxon>
        <taxon>Ascomycota</taxon>
        <taxon>Pezizomycotina</taxon>
        <taxon>Dothideomycetes</taxon>
        <taxon>Pleosporomycetidae</taxon>
        <taxon>Mytilinidiales</taxon>
        <taxon>Mytilinidiaceae</taxon>
        <taxon>Lophium</taxon>
    </lineage>
</organism>